<name>A0AA86T1Z0_9FABA</name>
<gene>
    <name evidence="1" type="ORF">AYBTSS11_LOCUS27383</name>
</gene>
<proteinExistence type="predicted"/>
<protein>
    <submittedName>
        <fullName evidence="1">Uncharacterized protein</fullName>
    </submittedName>
</protein>
<dbReference type="Gramene" id="rna-AYBTSS11_LOCUS27383">
    <property type="protein sequence ID" value="CAJ1975274.1"/>
    <property type="gene ID" value="gene-AYBTSS11_LOCUS27383"/>
</dbReference>
<evidence type="ECO:0000313" key="2">
    <source>
        <dbReference type="Proteomes" id="UP001189624"/>
    </source>
</evidence>
<accession>A0AA86T1Z0</accession>
<sequence>MESNTRESLKRRDKVLQMGLACLFSMSEAEDMWPFSNKKYDFPVSCRSTEFEGRERKESWKDNLDVFLKIEEQRSSREVLSFHHEHQLWKEMCALDEIESQDKIRKCR</sequence>
<reference evidence="1" key="1">
    <citation type="submission" date="2023-10" db="EMBL/GenBank/DDBJ databases">
        <authorList>
            <person name="Domelevo Entfellner J.-B."/>
        </authorList>
    </citation>
    <scope>NUCLEOTIDE SEQUENCE</scope>
</reference>
<dbReference type="AlphaFoldDB" id="A0AA86T1Z0"/>
<evidence type="ECO:0000313" key="1">
    <source>
        <dbReference type="EMBL" id="CAJ1975274.1"/>
    </source>
</evidence>
<dbReference type="EMBL" id="OY731406">
    <property type="protein sequence ID" value="CAJ1975274.1"/>
    <property type="molecule type" value="Genomic_DNA"/>
</dbReference>
<keyword evidence="2" id="KW-1185">Reference proteome</keyword>
<organism evidence="1 2">
    <name type="scientific">Sphenostylis stenocarpa</name>
    <dbReference type="NCBI Taxonomy" id="92480"/>
    <lineage>
        <taxon>Eukaryota</taxon>
        <taxon>Viridiplantae</taxon>
        <taxon>Streptophyta</taxon>
        <taxon>Embryophyta</taxon>
        <taxon>Tracheophyta</taxon>
        <taxon>Spermatophyta</taxon>
        <taxon>Magnoliopsida</taxon>
        <taxon>eudicotyledons</taxon>
        <taxon>Gunneridae</taxon>
        <taxon>Pentapetalae</taxon>
        <taxon>rosids</taxon>
        <taxon>fabids</taxon>
        <taxon>Fabales</taxon>
        <taxon>Fabaceae</taxon>
        <taxon>Papilionoideae</taxon>
        <taxon>50 kb inversion clade</taxon>
        <taxon>NPAAA clade</taxon>
        <taxon>indigoferoid/millettioid clade</taxon>
        <taxon>Phaseoleae</taxon>
        <taxon>Sphenostylis</taxon>
    </lineage>
</organism>
<dbReference type="Proteomes" id="UP001189624">
    <property type="component" value="Chromosome 9"/>
</dbReference>